<name>A0A0F7IHW6_9EURY</name>
<dbReference type="STRING" id="113653.GAH_00291"/>
<dbReference type="AlphaFoldDB" id="A0A0F7IHW6"/>
<evidence type="ECO:0000259" key="2">
    <source>
        <dbReference type="Pfam" id="PF10102"/>
    </source>
</evidence>
<evidence type="ECO:0000256" key="1">
    <source>
        <dbReference type="SAM" id="Phobius"/>
    </source>
</evidence>
<dbReference type="InterPro" id="IPR013783">
    <property type="entry name" value="Ig-like_fold"/>
</dbReference>
<accession>A0A0F7IHW6</accession>
<dbReference type="OrthoDB" id="101984at2157"/>
<dbReference type="HOGENOM" id="CLU_370739_0_0_2"/>
<keyword evidence="1" id="KW-1133">Transmembrane helix</keyword>
<dbReference type="InterPro" id="IPR018765">
    <property type="entry name" value="DUF2341"/>
</dbReference>
<dbReference type="SUPFAM" id="SSF49373">
    <property type="entry name" value="Invasin/intimin cell-adhesion fragments"/>
    <property type="match status" value="2"/>
</dbReference>
<evidence type="ECO:0000313" key="4">
    <source>
        <dbReference type="Proteomes" id="UP000034723"/>
    </source>
</evidence>
<dbReference type="Pfam" id="PF10102">
    <property type="entry name" value="DUF2341"/>
    <property type="match status" value="1"/>
</dbReference>
<dbReference type="InterPro" id="IPR008964">
    <property type="entry name" value="Invasin/intimin_cell_adhesion"/>
</dbReference>
<dbReference type="GeneID" id="24802877"/>
<dbReference type="InterPro" id="IPR013320">
    <property type="entry name" value="ConA-like_dom_sf"/>
</dbReference>
<dbReference type="InParanoid" id="A0A0F7IHW6"/>
<protein>
    <recommendedName>
        <fullName evidence="2">DUF2341 domain-containing protein</fullName>
    </recommendedName>
</protein>
<dbReference type="EMBL" id="CP011267">
    <property type="protein sequence ID" value="AKG92355.1"/>
    <property type="molecule type" value="Genomic_DNA"/>
</dbReference>
<dbReference type="Proteomes" id="UP000034723">
    <property type="component" value="Chromosome"/>
</dbReference>
<evidence type="ECO:0000313" key="3">
    <source>
        <dbReference type="EMBL" id="AKG92355.1"/>
    </source>
</evidence>
<dbReference type="SUPFAM" id="SSF49899">
    <property type="entry name" value="Concanavalin A-like lectins/glucanases"/>
    <property type="match status" value="1"/>
</dbReference>
<sequence>MLRDSRGVSPVIGFILLLQILIIFLAFVQTTLIPDQLKRIEADNVKVIKSEFDKFSAEISSGENAYLVVKTPQYPDYLFLLTPEPAGFSIRLEPFTINVSMNLTLPNGTEVRVERAFESARLYLTVENYFYPDTTFVLENTALFQESNGRVAAVGDQKMVKNGLNLVLIRGEMSSAYNSPHEFAFHVVSSGGRYYAKNITVSFDSYYPNYWRGLGYNVTGNRVSIEIPSGFFSATVLSPVEGGRERAQAMIKLNPFDSYTLSPGDTVDFEVQLIDRYLNPVAGERINVTVSGGVGTATPDLTETDTAGVARATFRATTPGTGSVTFTYANLSQSYEVTVKSTGSAAGGILQVSWLNTSGTWDVGTSGFLRLLAVKVTDTSGQPIPSVPVSFAVSNTSVVELNTTSAYTNADGIAYTLAFAKSNGSVSIYAFAGDAGDVLSYSVVNVTKFWLAGWSYRVPITIQENSGTGLTDYQVLITLDGSFNWSATSSDGSDVRFTDEFGNALSYWIEEWNYGTSAKIWVKVPSIPASGTTTIYLYYGNSAANSESNGTSTFVFFDDFDDGDVSDWYSKNAWITGLAFSGRNVLYLYPTGSTSFQHFAVPLNCNIGLQDYIVGAYIYDRNPAGSVLLHYVDDGNWWGMELYTGGNRDIFRPYIGGVDKGWVYTHWPCSISARTWYKIEVEAHPDSFRLYVDGTLTWSQSVASAYQLTGYSKVGFVEHLGYGPLYADYIYVRKYASSEPTVIIGPEERY</sequence>
<proteinExistence type="predicted"/>
<feature type="transmembrane region" description="Helical" evidence="1">
    <location>
        <begin position="7"/>
        <end position="28"/>
    </location>
</feature>
<dbReference type="Gene3D" id="2.60.40.10">
    <property type="entry name" value="Immunoglobulins"/>
    <property type="match status" value="2"/>
</dbReference>
<keyword evidence="1" id="KW-0812">Transmembrane</keyword>
<organism evidence="3 4">
    <name type="scientific">Geoglobus ahangari</name>
    <dbReference type="NCBI Taxonomy" id="113653"/>
    <lineage>
        <taxon>Archaea</taxon>
        <taxon>Methanobacteriati</taxon>
        <taxon>Methanobacteriota</taxon>
        <taxon>Archaeoglobi</taxon>
        <taxon>Archaeoglobales</taxon>
        <taxon>Archaeoglobaceae</taxon>
        <taxon>Geoglobus</taxon>
    </lineage>
</organism>
<dbReference type="Gene3D" id="2.60.120.560">
    <property type="entry name" value="Exo-inulinase, domain 1"/>
    <property type="match status" value="1"/>
</dbReference>
<keyword evidence="1" id="KW-0472">Membrane</keyword>
<keyword evidence="4" id="KW-1185">Reference proteome</keyword>
<reference evidence="3 4" key="1">
    <citation type="submission" date="2015-04" db="EMBL/GenBank/DDBJ databases">
        <title>The complete genome sequence of the hyperthermophilic, obligate iron-reducing archaeon Geoglobus ahangari strain 234T.</title>
        <authorList>
            <person name="Manzella M.P."/>
            <person name="Holmes D.E."/>
            <person name="Rocheleau J.M."/>
            <person name="Chung A."/>
            <person name="Reguera G."/>
            <person name="Kashefi K."/>
        </authorList>
    </citation>
    <scope>NUCLEOTIDE SEQUENCE [LARGE SCALE GENOMIC DNA]</scope>
    <source>
        <strain evidence="3 4">234</strain>
    </source>
</reference>
<gene>
    <name evidence="3" type="ORF">GAH_00291</name>
</gene>
<feature type="domain" description="DUF2341" evidence="2">
    <location>
        <begin position="491"/>
        <end position="569"/>
    </location>
</feature>
<dbReference type="KEGG" id="gah:GAH_00291"/>
<dbReference type="RefSeq" id="WP_048094363.1">
    <property type="nucleotide sequence ID" value="NZ_CP011267.1"/>
</dbReference>